<accession>G0PCJ1</accession>
<feature type="region of interest" description="Disordered" evidence="1">
    <location>
        <begin position="464"/>
        <end position="539"/>
    </location>
</feature>
<gene>
    <name evidence="2" type="ORF">CAEBREN_21512</name>
</gene>
<feature type="compositionally biased region" description="Basic residues" evidence="1">
    <location>
        <begin position="20"/>
        <end position="38"/>
    </location>
</feature>
<feature type="compositionally biased region" description="Acidic residues" evidence="1">
    <location>
        <begin position="470"/>
        <end position="527"/>
    </location>
</feature>
<keyword evidence="3" id="KW-1185">Reference proteome</keyword>
<evidence type="ECO:0000256" key="1">
    <source>
        <dbReference type="SAM" id="MobiDB-lite"/>
    </source>
</evidence>
<evidence type="ECO:0000313" key="2">
    <source>
        <dbReference type="EMBL" id="EGT51141.1"/>
    </source>
</evidence>
<proteinExistence type="predicted"/>
<dbReference type="AlphaFoldDB" id="G0PCJ1"/>
<dbReference type="Proteomes" id="UP000008068">
    <property type="component" value="Unassembled WGS sequence"/>
</dbReference>
<dbReference type="HOGENOM" id="CLU_458728_0_0_1"/>
<organism evidence="3">
    <name type="scientific">Caenorhabditis brenneri</name>
    <name type="common">Nematode worm</name>
    <dbReference type="NCBI Taxonomy" id="135651"/>
    <lineage>
        <taxon>Eukaryota</taxon>
        <taxon>Metazoa</taxon>
        <taxon>Ecdysozoa</taxon>
        <taxon>Nematoda</taxon>
        <taxon>Chromadorea</taxon>
        <taxon>Rhabditida</taxon>
        <taxon>Rhabditina</taxon>
        <taxon>Rhabditomorpha</taxon>
        <taxon>Rhabditoidea</taxon>
        <taxon>Rhabditidae</taxon>
        <taxon>Peloderinae</taxon>
        <taxon>Caenorhabditis</taxon>
    </lineage>
</organism>
<dbReference type="InParanoid" id="G0PCJ1"/>
<sequence>MEQVNEDPVIQVIEAGGAAGRRRRRRRRAPFGGRRRQLRQQNRERNELAWEHIQIDEMDIFPDIEDIIFNEDDDDLFFVPRAPQPRERHRIGNRIHNLHDYYVVIDSEDEDEYIDIPRDIVDKPEIFQTLETLVRSRNDFIRRQVDQNIRERFMLNPASVVNEAVEMYDIQDGSGVAAAEKLLDKMQKLAESIRKLEPPPPSPVFHYQPGDFQLPRAIREKLTAQEIQILEACINALRNAMINGMQFPGYRAIQDMVNNVRFCCRFDDELLQQGRITELVEMSVKTDDYKRRLAEYQEADHRRWLVGRRRSKTLRLPESTIFYAPHIPKDDYELWTMNQNRVEADNQYELQNLRVVNEMLIEELAQHQRMLEEERIEHQEQRERVRELEEEVQLLRVRLQEQRQEQRQVPGPMNPNREVMQDLRELREQRRILEEERALHEQERERYYNNRRELQLIREQAQALLRGPEQMEENDEDEDNEEDNNDDEDEEDDNEEDPDDDFYGDVEEVEVDSDGEEVENEMEDQDGQDPVAEEGQAGAFHLPEHIRQRLSIQEVVSIEQAMDQMRTEVLNGQPMPDARGLQEIVDMARRRARGE</sequence>
<evidence type="ECO:0000313" key="3">
    <source>
        <dbReference type="Proteomes" id="UP000008068"/>
    </source>
</evidence>
<feature type="region of interest" description="Disordered" evidence="1">
    <location>
        <begin position="17"/>
        <end position="40"/>
    </location>
</feature>
<protein>
    <submittedName>
        <fullName evidence="2">Uncharacterized protein</fullName>
    </submittedName>
</protein>
<name>G0PCJ1_CAEBE</name>
<dbReference type="EMBL" id="GL380245">
    <property type="protein sequence ID" value="EGT51141.1"/>
    <property type="molecule type" value="Genomic_DNA"/>
</dbReference>
<reference evidence="3" key="1">
    <citation type="submission" date="2011-07" db="EMBL/GenBank/DDBJ databases">
        <authorList>
            <consortium name="Caenorhabditis brenneri Sequencing and Analysis Consortium"/>
            <person name="Wilson R.K."/>
        </authorList>
    </citation>
    <scope>NUCLEOTIDE SEQUENCE [LARGE SCALE GENOMIC DNA]</scope>
    <source>
        <strain evidence="3">PB2801</strain>
    </source>
</reference>